<keyword evidence="10" id="KW-0028">Amino-acid biosynthesis</keyword>
<evidence type="ECO:0000256" key="15">
    <source>
        <dbReference type="ARBA" id="ARBA00023268"/>
    </source>
</evidence>
<feature type="domain" description="Prephenate dehydratase" evidence="21">
    <location>
        <begin position="111"/>
        <end position="288"/>
    </location>
</feature>
<evidence type="ECO:0000256" key="7">
    <source>
        <dbReference type="ARBA" id="ARBA00014401"/>
    </source>
</evidence>
<feature type="site" description="Essential for prephenate dehydratase activity" evidence="19">
    <location>
        <position position="281"/>
    </location>
</feature>
<evidence type="ECO:0000256" key="8">
    <source>
        <dbReference type="ARBA" id="ARBA00021872"/>
    </source>
</evidence>
<keyword evidence="13" id="KW-0413">Isomerase</keyword>
<dbReference type="STRING" id="39482.ERS852491_00818"/>
<dbReference type="EMBL" id="CYZU01000005">
    <property type="protein sequence ID" value="CUN91623.1"/>
    <property type="molecule type" value="Genomic_DNA"/>
</dbReference>
<evidence type="ECO:0000259" key="20">
    <source>
        <dbReference type="PROSITE" id="PS51168"/>
    </source>
</evidence>
<evidence type="ECO:0000256" key="17">
    <source>
        <dbReference type="ARBA" id="ARBA00031520"/>
    </source>
</evidence>
<name>A0A174AU20_9FIRM</name>
<evidence type="ECO:0000256" key="2">
    <source>
        <dbReference type="ARBA" id="ARBA00002364"/>
    </source>
</evidence>
<keyword evidence="12" id="KW-0584">Phenylalanine biosynthesis</keyword>
<dbReference type="EC" id="4.2.1.51" evidence="6"/>
<dbReference type="SMART" id="SM00830">
    <property type="entry name" value="CM_2"/>
    <property type="match status" value="1"/>
</dbReference>
<evidence type="ECO:0000256" key="19">
    <source>
        <dbReference type="PIRSR" id="PIRSR001500-2"/>
    </source>
</evidence>
<dbReference type="SUPFAM" id="SSF53850">
    <property type="entry name" value="Periplasmic binding protein-like II"/>
    <property type="match status" value="1"/>
</dbReference>
<evidence type="ECO:0000256" key="14">
    <source>
        <dbReference type="ARBA" id="ARBA00023239"/>
    </source>
</evidence>
<dbReference type="RefSeq" id="WP_050642462.1">
    <property type="nucleotide sequence ID" value="NZ_CABKUE010000009.1"/>
</dbReference>
<dbReference type="SUPFAM" id="SSF55021">
    <property type="entry name" value="ACT-like"/>
    <property type="match status" value="1"/>
</dbReference>
<feature type="domain" description="Chorismate mutase" evidence="20">
    <location>
        <begin position="1"/>
        <end position="88"/>
    </location>
</feature>
<dbReference type="PROSITE" id="PS00858">
    <property type="entry name" value="PREPHENATE_DEHYDR_2"/>
    <property type="match status" value="1"/>
</dbReference>
<dbReference type="InterPro" id="IPR018528">
    <property type="entry name" value="Preph_deHydtase_CS"/>
</dbReference>
<dbReference type="InterPro" id="IPR036979">
    <property type="entry name" value="CM_dom_sf"/>
</dbReference>
<proteinExistence type="predicted"/>
<dbReference type="UniPathway" id="UPA00121">
    <property type="reaction ID" value="UER00345"/>
</dbReference>
<comment type="catalytic activity">
    <reaction evidence="18">
        <text>prephenate + H(+) = 3-phenylpyruvate + CO2 + H2O</text>
        <dbReference type="Rhea" id="RHEA:21648"/>
        <dbReference type="ChEBI" id="CHEBI:15377"/>
        <dbReference type="ChEBI" id="CHEBI:15378"/>
        <dbReference type="ChEBI" id="CHEBI:16526"/>
        <dbReference type="ChEBI" id="CHEBI:18005"/>
        <dbReference type="ChEBI" id="CHEBI:29934"/>
        <dbReference type="EC" id="4.2.1.51"/>
    </reaction>
</comment>
<dbReference type="NCBIfam" id="NF008865">
    <property type="entry name" value="PRK11898.1"/>
    <property type="match status" value="1"/>
</dbReference>
<dbReference type="Gene3D" id="3.30.70.260">
    <property type="match status" value="1"/>
</dbReference>
<dbReference type="GO" id="GO:0005737">
    <property type="term" value="C:cytoplasm"/>
    <property type="evidence" value="ECO:0007669"/>
    <property type="project" value="UniProtKB-SubCell"/>
</dbReference>
<dbReference type="Pfam" id="PF01817">
    <property type="entry name" value="CM_2"/>
    <property type="match status" value="1"/>
</dbReference>
<evidence type="ECO:0000256" key="4">
    <source>
        <dbReference type="ARBA" id="ARBA00004741"/>
    </source>
</evidence>
<reference evidence="23 24" key="1">
    <citation type="submission" date="2015-09" db="EMBL/GenBank/DDBJ databases">
        <authorList>
            <consortium name="Pathogen Informatics"/>
        </authorList>
    </citation>
    <scope>NUCLEOTIDE SEQUENCE [LARGE SCALE GENOMIC DNA]</scope>
    <source>
        <strain evidence="23 24">2789STDY5834876</strain>
    </source>
</reference>
<evidence type="ECO:0000256" key="13">
    <source>
        <dbReference type="ARBA" id="ARBA00023235"/>
    </source>
</evidence>
<dbReference type="GO" id="GO:0009094">
    <property type="term" value="P:L-phenylalanine biosynthetic process"/>
    <property type="evidence" value="ECO:0007669"/>
    <property type="project" value="UniProtKB-UniPathway"/>
</dbReference>
<comment type="pathway">
    <text evidence="4">Amino-acid biosynthesis; L-phenylalanine biosynthesis; phenylpyruvate from prephenate: step 1/1.</text>
</comment>
<comment type="subcellular location">
    <subcellularLocation>
        <location evidence="3">Cytoplasm</location>
    </subcellularLocation>
</comment>
<protein>
    <recommendedName>
        <fullName evidence="7">Bifunctional chorismate mutase/prephenate dehydratase</fullName>
        <ecNumber evidence="6">4.2.1.51</ecNumber>
    </recommendedName>
    <alternativeName>
        <fullName evidence="17">Chorismate mutase-prephenate dehydratase</fullName>
    </alternativeName>
    <alternativeName>
        <fullName evidence="8">Prephenate dehydratase</fullName>
    </alternativeName>
    <alternativeName>
        <fullName evidence="16">p-protein</fullName>
    </alternativeName>
</protein>
<keyword evidence="9" id="KW-0963">Cytoplasm</keyword>
<dbReference type="InterPro" id="IPR045865">
    <property type="entry name" value="ACT-like_dom_sf"/>
</dbReference>
<evidence type="ECO:0000256" key="6">
    <source>
        <dbReference type="ARBA" id="ARBA00013147"/>
    </source>
</evidence>
<dbReference type="PANTHER" id="PTHR21022">
    <property type="entry name" value="PREPHENATE DEHYDRATASE P PROTEIN"/>
    <property type="match status" value="1"/>
</dbReference>
<comment type="function">
    <text evidence="2">Catalyzes the Claisen rearrangement of chorismate to prephenate and the decarboxylation/dehydration of prephenate to phenylpyruvate.</text>
</comment>
<dbReference type="PANTHER" id="PTHR21022:SF19">
    <property type="entry name" value="PREPHENATE DEHYDRATASE-RELATED"/>
    <property type="match status" value="1"/>
</dbReference>
<dbReference type="GO" id="GO:0004106">
    <property type="term" value="F:chorismate mutase activity"/>
    <property type="evidence" value="ECO:0007669"/>
    <property type="project" value="UniProtKB-EC"/>
</dbReference>
<dbReference type="InterPro" id="IPR008242">
    <property type="entry name" value="Chor_mutase/pphenate_deHydtase"/>
</dbReference>
<evidence type="ECO:0000313" key="24">
    <source>
        <dbReference type="Proteomes" id="UP000095544"/>
    </source>
</evidence>
<evidence type="ECO:0000259" key="21">
    <source>
        <dbReference type="PROSITE" id="PS51171"/>
    </source>
</evidence>
<dbReference type="CDD" id="cd13631">
    <property type="entry name" value="PBP2_Ct-PDT_like"/>
    <property type="match status" value="1"/>
</dbReference>
<keyword evidence="15" id="KW-0511">Multifunctional enzyme</keyword>
<dbReference type="Gene3D" id="1.20.59.10">
    <property type="entry name" value="Chorismate mutase"/>
    <property type="match status" value="1"/>
</dbReference>
<evidence type="ECO:0000256" key="5">
    <source>
        <dbReference type="ARBA" id="ARBA00004817"/>
    </source>
</evidence>
<evidence type="ECO:0000313" key="23">
    <source>
        <dbReference type="EMBL" id="CUN91623.1"/>
    </source>
</evidence>
<dbReference type="InterPro" id="IPR002912">
    <property type="entry name" value="ACT_dom"/>
</dbReference>
<dbReference type="InterPro" id="IPR002701">
    <property type="entry name" value="CM_II_prokaryot"/>
</dbReference>
<evidence type="ECO:0000256" key="1">
    <source>
        <dbReference type="ARBA" id="ARBA00000824"/>
    </source>
</evidence>
<evidence type="ECO:0000256" key="3">
    <source>
        <dbReference type="ARBA" id="ARBA00004496"/>
    </source>
</evidence>
<dbReference type="PROSITE" id="PS51171">
    <property type="entry name" value="PREPHENATE_DEHYDR_3"/>
    <property type="match status" value="1"/>
</dbReference>
<evidence type="ECO:0000256" key="16">
    <source>
        <dbReference type="ARBA" id="ARBA00031175"/>
    </source>
</evidence>
<dbReference type="CDD" id="cd04905">
    <property type="entry name" value="ACT_CM-PDT"/>
    <property type="match status" value="1"/>
</dbReference>
<dbReference type="Proteomes" id="UP000095544">
    <property type="component" value="Unassembled WGS sequence"/>
</dbReference>
<dbReference type="Gene3D" id="3.40.190.10">
    <property type="entry name" value="Periplasmic binding protein-like II"/>
    <property type="match status" value="2"/>
</dbReference>
<sequence length="376" mass="42640">MATLEELRRQLDEIDDQLVKLYENRMQVCKEVGELKVNTGRKVFDKQREKEKLTDVSGKVTGDFNKKGIQELFEQLMSMSRKLQYQLLVEAGALGRLPFIEVESLEGQNARVVFQGVEGAYSQAAMQHYFGENCNGFHVRTFREAMEAIEEGSADYAVLPIENSSAGAVNEMYDLLVEFENFIVGETIIPITHTLSGLPGTSLNQLERVYSKAEALMQTSRFLDEHSNWQQISVVNTAIAAKKILEDQDRTQAAVCSAYAAKVHGLSVLQDNINDEPNNSTRFIVVTNQKIFLQDASKISICFEVPHKSGSLYRILSHFIYNDLNMTRIESRPVEGKNWEYRFFVDFEGNMAQPAVKNAIRGLREEARNLKILGNY</sequence>
<dbReference type="UniPathway" id="UPA00120">
    <property type="reaction ID" value="UER00203"/>
</dbReference>
<dbReference type="Pfam" id="PF00800">
    <property type="entry name" value="PDT"/>
    <property type="match status" value="1"/>
</dbReference>
<dbReference type="PROSITE" id="PS51168">
    <property type="entry name" value="CHORISMATE_MUT_2"/>
    <property type="match status" value="1"/>
</dbReference>
<dbReference type="InterPro" id="IPR001086">
    <property type="entry name" value="Preph_deHydtase"/>
</dbReference>
<dbReference type="OrthoDB" id="9802281at2"/>
<feature type="domain" description="ACT" evidence="22">
    <location>
        <begin position="300"/>
        <end position="376"/>
    </location>
</feature>
<evidence type="ECO:0000256" key="10">
    <source>
        <dbReference type="ARBA" id="ARBA00022605"/>
    </source>
</evidence>
<dbReference type="GO" id="GO:0004664">
    <property type="term" value="F:prephenate dehydratase activity"/>
    <property type="evidence" value="ECO:0007669"/>
    <property type="project" value="UniProtKB-EC"/>
</dbReference>
<comment type="catalytic activity">
    <reaction evidence="1">
        <text>chorismate = prephenate</text>
        <dbReference type="Rhea" id="RHEA:13897"/>
        <dbReference type="ChEBI" id="CHEBI:29748"/>
        <dbReference type="ChEBI" id="CHEBI:29934"/>
        <dbReference type="EC" id="5.4.99.5"/>
    </reaction>
</comment>
<keyword evidence="11" id="KW-0057">Aromatic amino acid biosynthesis</keyword>
<dbReference type="InterPro" id="IPR036263">
    <property type="entry name" value="Chorismate_II_sf"/>
</dbReference>
<evidence type="ECO:0000256" key="11">
    <source>
        <dbReference type="ARBA" id="ARBA00023141"/>
    </source>
</evidence>
<evidence type="ECO:0000259" key="22">
    <source>
        <dbReference type="PROSITE" id="PS51671"/>
    </source>
</evidence>
<evidence type="ECO:0000256" key="12">
    <source>
        <dbReference type="ARBA" id="ARBA00023222"/>
    </source>
</evidence>
<keyword evidence="14" id="KW-0456">Lyase</keyword>
<dbReference type="PROSITE" id="PS51671">
    <property type="entry name" value="ACT"/>
    <property type="match status" value="1"/>
</dbReference>
<evidence type="ECO:0000256" key="9">
    <source>
        <dbReference type="ARBA" id="ARBA00022490"/>
    </source>
</evidence>
<accession>A0A174AU20</accession>
<organism evidence="23 24">
    <name type="scientific">Faecalicatena contorta</name>
    <dbReference type="NCBI Taxonomy" id="39482"/>
    <lineage>
        <taxon>Bacteria</taxon>
        <taxon>Bacillati</taxon>
        <taxon>Bacillota</taxon>
        <taxon>Clostridia</taxon>
        <taxon>Lachnospirales</taxon>
        <taxon>Lachnospiraceae</taxon>
        <taxon>Faecalicatena</taxon>
    </lineage>
</organism>
<dbReference type="AlphaFoldDB" id="A0A174AU20"/>
<dbReference type="SUPFAM" id="SSF48600">
    <property type="entry name" value="Chorismate mutase II"/>
    <property type="match status" value="1"/>
</dbReference>
<evidence type="ECO:0000256" key="18">
    <source>
        <dbReference type="ARBA" id="ARBA00047848"/>
    </source>
</evidence>
<gene>
    <name evidence="23" type="primary">pheA</name>
    <name evidence="23" type="ORF">ERS852491_00818</name>
</gene>
<dbReference type="PIRSF" id="PIRSF001500">
    <property type="entry name" value="Chor_mut_pdt_Ppr"/>
    <property type="match status" value="1"/>
</dbReference>
<dbReference type="GO" id="GO:0046417">
    <property type="term" value="P:chorismate metabolic process"/>
    <property type="evidence" value="ECO:0007669"/>
    <property type="project" value="InterPro"/>
</dbReference>
<comment type="pathway">
    <text evidence="5">Metabolic intermediate biosynthesis; prephenate biosynthesis; prephenate from chorismate: step 1/1.</text>
</comment>